<proteinExistence type="predicted"/>
<dbReference type="AlphaFoldDB" id="A0A2K2G466"/>
<dbReference type="RefSeq" id="WP_103095032.1">
    <property type="nucleotide sequence ID" value="NZ_LYMM01000022.1"/>
</dbReference>
<dbReference type="OrthoDB" id="7376471at2"/>
<comment type="caution">
    <text evidence="1">The sequence shown here is derived from an EMBL/GenBank/DDBJ whole genome shotgun (WGS) entry which is preliminary data.</text>
</comment>
<dbReference type="EMBL" id="LYMM01000022">
    <property type="protein sequence ID" value="PNU05826.1"/>
    <property type="molecule type" value="Genomic_DNA"/>
</dbReference>
<gene>
    <name evidence="1" type="ORF">A8V01_14775</name>
</gene>
<reference evidence="1 2" key="1">
    <citation type="submission" date="2016-05" db="EMBL/GenBank/DDBJ databases">
        <title>Complete genome sequence of Novosphingobium guangzhouense SA925(T).</title>
        <authorList>
            <person name="Sha S."/>
        </authorList>
    </citation>
    <scope>NUCLEOTIDE SEQUENCE [LARGE SCALE GENOMIC DNA]</scope>
    <source>
        <strain evidence="1 2">SA925</strain>
    </source>
</reference>
<protein>
    <submittedName>
        <fullName evidence="1">Uncharacterized protein</fullName>
    </submittedName>
</protein>
<organism evidence="1 2">
    <name type="scientific">Novosphingobium guangzhouense</name>
    <dbReference type="NCBI Taxonomy" id="1850347"/>
    <lineage>
        <taxon>Bacteria</taxon>
        <taxon>Pseudomonadati</taxon>
        <taxon>Pseudomonadota</taxon>
        <taxon>Alphaproteobacteria</taxon>
        <taxon>Sphingomonadales</taxon>
        <taxon>Sphingomonadaceae</taxon>
        <taxon>Novosphingobium</taxon>
    </lineage>
</organism>
<accession>A0A2K2G466</accession>
<evidence type="ECO:0000313" key="2">
    <source>
        <dbReference type="Proteomes" id="UP000236327"/>
    </source>
</evidence>
<name>A0A2K2G466_9SPHN</name>
<keyword evidence="2" id="KW-1185">Reference proteome</keyword>
<sequence length="80" mass="8617">MTNVLPDPHRDALQLQCDRFNAEYPVGTTCAVVRDNGEAVVSETLSVAQVLSGHSAVIWVHGISGCYLLDRVHPFPAEAA</sequence>
<dbReference type="Proteomes" id="UP000236327">
    <property type="component" value="Unassembled WGS sequence"/>
</dbReference>
<evidence type="ECO:0000313" key="1">
    <source>
        <dbReference type="EMBL" id="PNU05826.1"/>
    </source>
</evidence>